<keyword evidence="3" id="KW-0731">Sigma factor</keyword>
<evidence type="ECO:0000256" key="4">
    <source>
        <dbReference type="ARBA" id="ARBA00023163"/>
    </source>
</evidence>
<dbReference type="STRING" id="1387353.BSF38_03433"/>
<evidence type="ECO:0000256" key="1">
    <source>
        <dbReference type="ARBA" id="ARBA00010641"/>
    </source>
</evidence>
<proteinExistence type="inferred from homology"/>
<dbReference type="Gene3D" id="1.10.1740.10">
    <property type="match status" value="1"/>
</dbReference>
<keyword evidence="8" id="KW-1185">Reference proteome</keyword>
<evidence type="ECO:0000313" key="8">
    <source>
        <dbReference type="Proteomes" id="UP000186309"/>
    </source>
</evidence>
<sequence length="559" mass="61104">MNPSSSTVLKHLTTLFQVGTTAGQTDGFLLDRFRSGPADEAEAAFAVLVERHGPMVFQVCRRILGDRHDAEDAAQAVFLVLARQARSIRRTDSVASWLYGVAARVAARARLDAARRRLLERRGAETATAIRDAVQRDGDGLETWPELCQELDRLPERFRLPILLCHLEGLTYEQAAQQIGCPVRTVQSRLARARERLRDRLTRRGLGAGPAVASLAAVLNPDAASAVVSESWKHLTVQAATRYAASGVSAAMVPATVAALAEGASRAMHLHRLMRWTAALLLIGVAVSGAGVGMLARSAPPEPGRRIDPAPNDDRYRASFKNGATIEVVGVSTVPTGPNTWWKPDGSPLAEAPIDAIERLAGGRHQNGEARVVLLRVSGVKKVDMFRWHPTPTASYWGGRPRKNGQDIPDLQYYEAVFRDRTDCEVEARLADGAWKTEVANDGKGGVGTFVNGHKFSFGRARPYEAHGRSMTVFSVAHNFFEQDRRIVAVDRDGKQHAAVSYSSGSDGDKKWVIDLIDAEFPLPPDQIREYQVQFRPLEEVEIKDVALNPRSADPGAAR</sequence>
<feature type="domain" description="RNA polymerase sigma factor 70 region 4 type 2" evidence="6">
    <location>
        <begin position="150"/>
        <end position="197"/>
    </location>
</feature>
<dbReference type="KEGG" id="pbor:BSF38_03433"/>
<evidence type="ECO:0000256" key="2">
    <source>
        <dbReference type="ARBA" id="ARBA00023015"/>
    </source>
</evidence>
<name>A0A1U7CSP9_9BACT</name>
<dbReference type="Proteomes" id="UP000186309">
    <property type="component" value="Chromosome"/>
</dbReference>
<evidence type="ECO:0000313" key="7">
    <source>
        <dbReference type="EMBL" id="APW61903.1"/>
    </source>
</evidence>
<dbReference type="GO" id="GO:0006352">
    <property type="term" value="P:DNA-templated transcription initiation"/>
    <property type="evidence" value="ECO:0007669"/>
    <property type="project" value="InterPro"/>
</dbReference>
<dbReference type="SUPFAM" id="SSF88946">
    <property type="entry name" value="Sigma2 domain of RNA polymerase sigma factors"/>
    <property type="match status" value="1"/>
</dbReference>
<dbReference type="InterPro" id="IPR039425">
    <property type="entry name" value="RNA_pol_sigma-70-like"/>
</dbReference>
<organism evidence="7 8">
    <name type="scientific">Paludisphaera borealis</name>
    <dbReference type="NCBI Taxonomy" id="1387353"/>
    <lineage>
        <taxon>Bacteria</taxon>
        <taxon>Pseudomonadati</taxon>
        <taxon>Planctomycetota</taxon>
        <taxon>Planctomycetia</taxon>
        <taxon>Isosphaerales</taxon>
        <taxon>Isosphaeraceae</taxon>
        <taxon>Paludisphaera</taxon>
    </lineage>
</organism>
<dbReference type="Pfam" id="PF08281">
    <property type="entry name" value="Sigma70_r4_2"/>
    <property type="match status" value="1"/>
</dbReference>
<dbReference type="RefSeq" id="WP_168189399.1">
    <property type="nucleotide sequence ID" value="NZ_CP019082.1"/>
</dbReference>
<comment type="similarity">
    <text evidence="1">Belongs to the sigma-70 factor family. ECF subfamily.</text>
</comment>
<dbReference type="InterPro" id="IPR036388">
    <property type="entry name" value="WH-like_DNA-bd_sf"/>
</dbReference>
<dbReference type="NCBIfam" id="TIGR02937">
    <property type="entry name" value="sigma70-ECF"/>
    <property type="match status" value="1"/>
</dbReference>
<dbReference type="InterPro" id="IPR013324">
    <property type="entry name" value="RNA_pol_sigma_r3/r4-like"/>
</dbReference>
<dbReference type="Pfam" id="PF04542">
    <property type="entry name" value="Sigma70_r2"/>
    <property type="match status" value="1"/>
</dbReference>
<dbReference type="PANTHER" id="PTHR43133">
    <property type="entry name" value="RNA POLYMERASE ECF-TYPE SIGMA FACTO"/>
    <property type="match status" value="1"/>
</dbReference>
<dbReference type="InterPro" id="IPR014284">
    <property type="entry name" value="RNA_pol_sigma-70_dom"/>
</dbReference>
<feature type="domain" description="RNA polymerase sigma-70 region 2" evidence="5">
    <location>
        <begin position="48"/>
        <end position="115"/>
    </location>
</feature>
<reference evidence="8" key="1">
    <citation type="submission" date="2016-12" db="EMBL/GenBank/DDBJ databases">
        <title>Comparative genomics of four Isosphaeraceae planctomycetes: a common pool of plasmids and glycoside hydrolase genes.</title>
        <authorList>
            <person name="Ivanova A."/>
        </authorList>
    </citation>
    <scope>NUCLEOTIDE SEQUENCE [LARGE SCALE GENOMIC DNA]</scope>
    <source>
        <strain evidence="8">PX4</strain>
    </source>
</reference>
<gene>
    <name evidence="7" type="primary">sigE_18</name>
    <name evidence="7" type="ORF">BSF38_03433</name>
</gene>
<dbReference type="InterPro" id="IPR013249">
    <property type="entry name" value="RNA_pol_sigma70_r4_t2"/>
</dbReference>
<protein>
    <submittedName>
        <fullName evidence="7">ECF RNA polymerase sigma factor SigE</fullName>
    </submittedName>
</protein>
<dbReference type="EMBL" id="CP019082">
    <property type="protein sequence ID" value="APW61903.1"/>
    <property type="molecule type" value="Genomic_DNA"/>
</dbReference>
<keyword evidence="4" id="KW-0804">Transcription</keyword>
<evidence type="ECO:0000256" key="3">
    <source>
        <dbReference type="ARBA" id="ARBA00023082"/>
    </source>
</evidence>
<dbReference type="InterPro" id="IPR013325">
    <property type="entry name" value="RNA_pol_sigma_r2"/>
</dbReference>
<dbReference type="GO" id="GO:0003677">
    <property type="term" value="F:DNA binding"/>
    <property type="evidence" value="ECO:0007669"/>
    <property type="project" value="InterPro"/>
</dbReference>
<accession>A0A1U7CSP9</accession>
<dbReference type="InterPro" id="IPR007627">
    <property type="entry name" value="RNA_pol_sigma70_r2"/>
</dbReference>
<dbReference type="AlphaFoldDB" id="A0A1U7CSP9"/>
<keyword evidence="2" id="KW-0805">Transcription regulation</keyword>
<dbReference type="Gene3D" id="1.10.10.10">
    <property type="entry name" value="Winged helix-like DNA-binding domain superfamily/Winged helix DNA-binding domain"/>
    <property type="match status" value="1"/>
</dbReference>
<evidence type="ECO:0000259" key="6">
    <source>
        <dbReference type="Pfam" id="PF08281"/>
    </source>
</evidence>
<dbReference type="SUPFAM" id="SSF88659">
    <property type="entry name" value="Sigma3 and sigma4 domains of RNA polymerase sigma factors"/>
    <property type="match status" value="1"/>
</dbReference>
<evidence type="ECO:0000259" key="5">
    <source>
        <dbReference type="Pfam" id="PF04542"/>
    </source>
</evidence>
<dbReference type="GO" id="GO:0016987">
    <property type="term" value="F:sigma factor activity"/>
    <property type="evidence" value="ECO:0007669"/>
    <property type="project" value="UniProtKB-KW"/>
</dbReference>
<dbReference type="PANTHER" id="PTHR43133:SF51">
    <property type="entry name" value="RNA POLYMERASE SIGMA FACTOR"/>
    <property type="match status" value="1"/>
</dbReference>